<evidence type="ECO:0000256" key="12">
    <source>
        <dbReference type="RuleBase" id="RU000589"/>
    </source>
</evidence>
<feature type="chain" id="PRO_5041515135" description="Pectinesterase" evidence="12">
    <location>
        <begin position="25"/>
        <end position="367"/>
    </location>
</feature>
<dbReference type="Pfam" id="PF01095">
    <property type="entry name" value="Pectinesterase"/>
    <property type="match status" value="1"/>
</dbReference>
<evidence type="ECO:0000256" key="8">
    <source>
        <dbReference type="ARBA" id="ARBA00022801"/>
    </source>
</evidence>
<evidence type="ECO:0000256" key="2">
    <source>
        <dbReference type="ARBA" id="ARBA00005184"/>
    </source>
</evidence>
<evidence type="ECO:0000256" key="5">
    <source>
        <dbReference type="ARBA" id="ARBA00022512"/>
    </source>
</evidence>
<dbReference type="GO" id="GO:0030599">
    <property type="term" value="F:pectinesterase activity"/>
    <property type="evidence" value="ECO:0007669"/>
    <property type="project" value="UniProtKB-UniRule"/>
</dbReference>
<feature type="signal peptide" evidence="12">
    <location>
        <begin position="1"/>
        <end position="24"/>
    </location>
</feature>
<dbReference type="InterPro" id="IPR011050">
    <property type="entry name" value="Pectin_lyase_fold/virulence"/>
</dbReference>
<evidence type="ECO:0000313" key="15">
    <source>
        <dbReference type="Proteomes" id="UP001187192"/>
    </source>
</evidence>
<dbReference type="Proteomes" id="UP001187192">
    <property type="component" value="Unassembled WGS sequence"/>
</dbReference>
<evidence type="ECO:0000256" key="4">
    <source>
        <dbReference type="ARBA" id="ARBA00013229"/>
    </source>
</evidence>
<protein>
    <recommendedName>
        <fullName evidence="4 12">Pectinesterase</fullName>
        <ecNumber evidence="4 12">3.1.1.11</ecNumber>
    </recommendedName>
</protein>
<dbReference type="Gene3D" id="2.160.20.10">
    <property type="entry name" value="Single-stranded right-handed beta-helix, Pectin lyase-like"/>
    <property type="match status" value="1"/>
</dbReference>
<evidence type="ECO:0000256" key="1">
    <source>
        <dbReference type="ARBA" id="ARBA00004191"/>
    </source>
</evidence>
<dbReference type="InterPro" id="IPR033131">
    <property type="entry name" value="Pectinesterase_Asp_AS"/>
</dbReference>
<dbReference type="GO" id="GO:0042545">
    <property type="term" value="P:cell wall modification"/>
    <property type="evidence" value="ECO:0007669"/>
    <property type="project" value="UniProtKB-UniRule"/>
</dbReference>
<dbReference type="SUPFAM" id="SSF51126">
    <property type="entry name" value="Pectin lyase-like"/>
    <property type="match status" value="1"/>
</dbReference>
<dbReference type="FunFam" id="2.160.20.10:FF:000008">
    <property type="entry name" value="Pectinesterase"/>
    <property type="match status" value="1"/>
</dbReference>
<dbReference type="GO" id="GO:0045490">
    <property type="term" value="P:pectin catabolic process"/>
    <property type="evidence" value="ECO:0007669"/>
    <property type="project" value="UniProtKB-UniRule"/>
</dbReference>
<evidence type="ECO:0000256" key="9">
    <source>
        <dbReference type="ARBA" id="ARBA00023085"/>
    </source>
</evidence>
<keyword evidence="8 12" id="KW-0378">Hydrolase</keyword>
<comment type="caution">
    <text evidence="14">The sequence shown here is derived from an EMBL/GenBank/DDBJ whole genome shotgun (WGS) entry which is preliminary data.</text>
</comment>
<comment type="similarity">
    <text evidence="3">Belongs to the pectinesterase family.</text>
</comment>
<comment type="subcellular location">
    <subcellularLocation>
        <location evidence="1">Secreted</location>
        <location evidence="1">Cell wall</location>
    </subcellularLocation>
</comment>
<feature type="active site" evidence="11">
    <location>
        <position position="222"/>
    </location>
</feature>
<evidence type="ECO:0000313" key="14">
    <source>
        <dbReference type="EMBL" id="GMN41094.1"/>
    </source>
</evidence>
<gene>
    <name evidence="14" type="ORF">TIFTF001_010317</name>
</gene>
<dbReference type="EMBL" id="BTGU01000012">
    <property type="protein sequence ID" value="GMN41094.1"/>
    <property type="molecule type" value="Genomic_DNA"/>
</dbReference>
<accession>A0AA88DHN5</accession>
<evidence type="ECO:0000256" key="7">
    <source>
        <dbReference type="ARBA" id="ARBA00022729"/>
    </source>
</evidence>
<name>A0AA88DHN5_FICCA</name>
<reference evidence="14" key="1">
    <citation type="submission" date="2023-07" db="EMBL/GenBank/DDBJ databases">
        <title>draft genome sequence of fig (Ficus carica).</title>
        <authorList>
            <person name="Takahashi T."/>
            <person name="Nishimura K."/>
        </authorList>
    </citation>
    <scope>NUCLEOTIDE SEQUENCE</scope>
</reference>
<comment type="pathway">
    <text evidence="2 12">Glycan metabolism; pectin degradation; 2-dehydro-3-deoxy-D-gluconate from pectin: step 1/5.</text>
</comment>
<feature type="domain" description="Pectinesterase catalytic" evidence="13">
    <location>
        <begin position="70"/>
        <end position="348"/>
    </location>
</feature>
<dbReference type="PANTHER" id="PTHR31321:SF87">
    <property type="entry name" value="PECTINESTERASE 63-RELATED"/>
    <property type="match status" value="1"/>
</dbReference>
<evidence type="ECO:0000256" key="6">
    <source>
        <dbReference type="ARBA" id="ARBA00022525"/>
    </source>
</evidence>
<dbReference type="EC" id="3.1.1.11" evidence="4 12"/>
<dbReference type="AlphaFoldDB" id="A0AA88DHN5"/>
<dbReference type="PANTHER" id="PTHR31321">
    <property type="entry name" value="ACYL-COA THIOESTER HYDROLASE YBHC-RELATED"/>
    <property type="match status" value="1"/>
</dbReference>
<keyword evidence="5" id="KW-0134">Cell wall</keyword>
<organism evidence="14 15">
    <name type="scientific">Ficus carica</name>
    <name type="common">Common fig</name>
    <dbReference type="NCBI Taxonomy" id="3494"/>
    <lineage>
        <taxon>Eukaryota</taxon>
        <taxon>Viridiplantae</taxon>
        <taxon>Streptophyta</taxon>
        <taxon>Embryophyta</taxon>
        <taxon>Tracheophyta</taxon>
        <taxon>Spermatophyta</taxon>
        <taxon>Magnoliopsida</taxon>
        <taxon>eudicotyledons</taxon>
        <taxon>Gunneridae</taxon>
        <taxon>Pentapetalae</taxon>
        <taxon>rosids</taxon>
        <taxon>fabids</taxon>
        <taxon>Rosales</taxon>
        <taxon>Moraceae</taxon>
        <taxon>Ficeae</taxon>
        <taxon>Ficus</taxon>
    </lineage>
</organism>
<dbReference type="InterPro" id="IPR012334">
    <property type="entry name" value="Pectin_lyas_fold"/>
</dbReference>
<evidence type="ECO:0000256" key="3">
    <source>
        <dbReference type="ARBA" id="ARBA00008891"/>
    </source>
</evidence>
<keyword evidence="15" id="KW-1185">Reference proteome</keyword>
<evidence type="ECO:0000259" key="13">
    <source>
        <dbReference type="Pfam" id="PF01095"/>
    </source>
</evidence>
<keyword evidence="6" id="KW-0964">Secreted</keyword>
<sequence>MGGMAVQVALLTILAAVATTAVLANDNVPVPENKAQVNAWFNQNIRPYGERKATLDPALVKAEEGVRIVRVRKDGTGDFKKITDAIKTVPAFNTKRVIIDIGPGVYHEKVLIDYNQPFVTLVGSSPTNRPIITYGGTAKQYGTVDSATVIVLAPYFVAANLIFKNSAPRPDPYKKDGQALAFRINADKAAFFNCKFIGFQDTLCDDRGYHFFKDCYIEGTVDFIFGRGTSLYLNADIYVIGDKGLTVITAQGRGDGKEGTGFSFVHSTIEGTGRSTTYLGRPWGDKTKVVYTYTYMTEVVQPGGWSDNSQSSSNFYYGEYKSSGPGSNKGKRVKFAKDLTFDQVKPFVTLSYVKASGWLLPPPNPKP</sequence>
<evidence type="ECO:0000256" key="10">
    <source>
        <dbReference type="ARBA" id="ARBA00047928"/>
    </source>
</evidence>
<dbReference type="InterPro" id="IPR000070">
    <property type="entry name" value="Pectinesterase_cat"/>
</dbReference>
<evidence type="ECO:0000256" key="11">
    <source>
        <dbReference type="PROSITE-ProRule" id="PRU10040"/>
    </source>
</evidence>
<comment type="catalytic activity">
    <reaction evidence="10 12">
        <text>[(1-&gt;4)-alpha-D-galacturonosyl methyl ester](n) + n H2O = [(1-&gt;4)-alpha-D-galacturonosyl](n) + n methanol + n H(+)</text>
        <dbReference type="Rhea" id="RHEA:22380"/>
        <dbReference type="Rhea" id="RHEA-COMP:14570"/>
        <dbReference type="Rhea" id="RHEA-COMP:14573"/>
        <dbReference type="ChEBI" id="CHEBI:15377"/>
        <dbReference type="ChEBI" id="CHEBI:15378"/>
        <dbReference type="ChEBI" id="CHEBI:17790"/>
        <dbReference type="ChEBI" id="CHEBI:140522"/>
        <dbReference type="ChEBI" id="CHEBI:140523"/>
        <dbReference type="EC" id="3.1.1.11"/>
    </reaction>
</comment>
<dbReference type="PROSITE" id="PS00503">
    <property type="entry name" value="PECTINESTERASE_2"/>
    <property type="match status" value="1"/>
</dbReference>
<proteinExistence type="inferred from homology"/>
<keyword evidence="9 12" id="KW-0063">Aspartyl esterase</keyword>
<keyword evidence="7 12" id="KW-0732">Signal</keyword>